<keyword evidence="3" id="KW-0413">Isomerase</keyword>
<feature type="domain" description="PPIase cyclophilin-type" evidence="6">
    <location>
        <begin position="109"/>
        <end position="262"/>
    </location>
</feature>
<feature type="compositionally biased region" description="Basic and acidic residues" evidence="4">
    <location>
        <begin position="1"/>
        <end position="19"/>
    </location>
</feature>
<feature type="region of interest" description="Disordered" evidence="4">
    <location>
        <begin position="67"/>
        <end position="91"/>
    </location>
</feature>
<dbReference type="Gene3D" id="2.40.100.10">
    <property type="entry name" value="Cyclophilin-like"/>
    <property type="match status" value="1"/>
</dbReference>
<keyword evidence="5" id="KW-0472">Membrane</keyword>
<evidence type="ECO:0000256" key="3">
    <source>
        <dbReference type="ARBA" id="ARBA00023235"/>
    </source>
</evidence>
<keyword evidence="8" id="KW-1185">Reference proteome</keyword>
<evidence type="ECO:0000256" key="1">
    <source>
        <dbReference type="ARBA" id="ARBA00013194"/>
    </source>
</evidence>
<dbReference type="AlphaFoldDB" id="A0A7L5AHC7"/>
<evidence type="ECO:0000313" key="7">
    <source>
        <dbReference type="EMBL" id="QHO69980.1"/>
    </source>
</evidence>
<evidence type="ECO:0000256" key="2">
    <source>
        <dbReference type="ARBA" id="ARBA00023110"/>
    </source>
</evidence>
<feature type="region of interest" description="Disordered" evidence="4">
    <location>
        <begin position="1"/>
        <end position="29"/>
    </location>
</feature>
<sequence>MAPSKNAEREQREARDRLRNYKARQAAHETKLRRRTRDNLVAAIGVFAVVTIATISQVVYFTSGPGMPEPTPSASDVPETETGSLGDVPSADIAENRTWTGLLEMNEVDLGIRIDGDLAPQAASVFISLAQDGYYDENACQRLTSADQLKVIQCGQPNLTGSDDPGFTFGPLENVPADGIYPAGTIAMARADTPESQSTQFFITYEDSYLDPSGGGYTVFGAVTDGLDEFIAEIASGGVAEGGASPTDGQPAIPAVISSITLE</sequence>
<dbReference type="Proteomes" id="UP000464507">
    <property type="component" value="Chromosome"/>
</dbReference>
<evidence type="ECO:0000256" key="4">
    <source>
        <dbReference type="SAM" id="MobiDB-lite"/>
    </source>
</evidence>
<dbReference type="PROSITE" id="PS50072">
    <property type="entry name" value="CSA_PPIASE_2"/>
    <property type="match status" value="1"/>
</dbReference>
<dbReference type="InterPro" id="IPR029000">
    <property type="entry name" value="Cyclophilin-like_dom_sf"/>
</dbReference>
<keyword evidence="5" id="KW-1133">Transmembrane helix</keyword>
<keyword evidence="5" id="KW-0812">Transmembrane</keyword>
<dbReference type="EMBL" id="CP017146">
    <property type="protein sequence ID" value="QHO69980.1"/>
    <property type="molecule type" value="Genomic_DNA"/>
</dbReference>
<evidence type="ECO:0000259" key="6">
    <source>
        <dbReference type="PROSITE" id="PS50072"/>
    </source>
</evidence>
<dbReference type="InterPro" id="IPR044665">
    <property type="entry name" value="E_coli_cyclophilin_A-like"/>
</dbReference>
<protein>
    <recommendedName>
        <fullName evidence="1">peptidylprolyl isomerase</fullName>
        <ecNumber evidence="1">5.2.1.8</ecNumber>
    </recommendedName>
</protein>
<name>A0A7L5AHC7_9MICO</name>
<organism evidence="7 8">
    <name type="scientific">Marisediminicola antarctica</name>
    <dbReference type="NCBI Taxonomy" id="674079"/>
    <lineage>
        <taxon>Bacteria</taxon>
        <taxon>Bacillati</taxon>
        <taxon>Actinomycetota</taxon>
        <taxon>Actinomycetes</taxon>
        <taxon>Micrococcales</taxon>
        <taxon>Microbacteriaceae</taxon>
        <taxon>Marisediminicola</taxon>
    </lineage>
</organism>
<dbReference type="KEGG" id="mant:BHD05_10315"/>
<keyword evidence="2" id="KW-0697">Rotamase</keyword>
<evidence type="ECO:0000313" key="8">
    <source>
        <dbReference type="Proteomes" id="UP000464507"/>
    </source>
</evidence>
<accession>A0A7L5AHC7</accession>
<dbReference type="PANTHER" id="PTHR43246">
    <property type="entry name" value="PEPTIDYL-PROLYL CIS-TRANS ISOMERASE CYP38, CHLOROPLASTIC"/>
    <property type="match status" value="1"/>
</dbReference>
<dbReference type="RefSeq" id="WP_161886354.1">
    <property type="nucleotide sequence ID" value="NZ_CP017146.1"/>
</dbReference>
<feature type="transmembrane region" description="Helical" evidence="5">
    <location>
        <begin position="40"/>
        <end position="61"/>
    </location>
</feature>
<gene>
    <name evidence="7" type="ORF">BHD05_10315</name>
</gene>
<proteinExistence type="predicted"/>
<dbReference type="GO" id="GO:0003755">
    <property type="term" value="F:peptidyl-prolyl cis-trans isomerase activity"/>
    <property type="evidence" value="ECO:0007669"/>
    <property type="project" value="UniProtKB-KW"/>
</dbReference>
<dbReference type="OrthoDB" id="5507614at2"/>
<reference evidence="7 8" key="1">
    <citation type="submission" date="2016-09" db="EMBL/GenBank/DDBJ databases">
        <title>Complete genome sequence of microbes from the polar regions.</title>
        <authorList>
            <person name="Liao L."/>
            <person name="Chen B."/>
        </authorList>
    </citation>
    <scope>NUCLEOTIDE SEQUENCE [LARGE SCALE GENOMIC DNA]</scope>
    <source>
        <strain evidence="7 8">ZS314</strain>
    </source>
</reference>
<evidence type="ECO:0000256" key="5">
    <source>
        <dbReference type="SAM" id="Phobius"/>
    </source>
</evidence>
<dbReference type="InterPro" id="IPR002130">
    <property type="entry name" value="Cyclophilin-type_PPIase_dom"/>
</dbReference>
<dbReference type="EC" id="5.2.1.8" evidence="1"/>
<dbReference type="SUPFAM" id="SSF50891">
    <property type="entry name" value="Cyclophilin-like"/>
    <property type="match status" value="1"/>
</dbReference>
<dbReference type="Pfam" id="PF00160">
    <property type="entry name" value="Pro_isomerase"/>
    <property type="match status" value="1"/>
</dbReference>